<evidence type="ECO:0000313" key="4">
    <source>
        <dbReference type="EMBL" id="MBB6108410.1"/>
    </source>
</evidence>
<dbReference type="EMBL" id="JACHCB010000002">
    <property type="protein sequence ID" value="MBB6108410.1"/>
    <property type="molecule type" value="Genomic_DNA"/>
</dbReference>
<dbReference type="AlphaFoldDB" id="A0A1N6SCL1"/>
<evidence type="ECO:0000313" key="5">
    <source>
        <dbReference type="EMBL" id="MBB6130025.1"/>
    </source>
</evidence>
<dbReference type="Gene3D" id="3.60.15.10">
    <property type="entry name" value="Ribonuclease Z/Hydroxyacylglutathione hydrolase-like"/>
    <property type="match status" value="1"/>
</dbReference>
<evidence type="ECO:0000259" key="3">
    <source>
        <dbReference type="SMART" id="SM00849"/>
    </source>
</evidence>
<dbReference type="OrthoDB" id="9789133at2"/>
<comment type="caution">
    <text evidence="5">The sequence shown here is derived from an EMBL/GenBank/DDBJ whole genome shotgun (WGS) entry which is preliminary data.</text>
</comment>
<dbReference type="HAMAP" id="MF_00457">
    <property type="entry name" value="UPF0173"/>
    <property type="match status" value="1"/>
</dbReference>
<reference evidence="6 7" key="1">
    <citation type="submission" date="2020-08" db="EMBL/GenBank/DDBJ databases">
        <title>Genomic Encyclopedia of Type Strains, Phase IV (KMG-V): Genome sequencing to study the core and pangenomes of soil and plant-associated prokaryotes.</title>
        <authorList>
            <person name="Whitman W."/>
        </authorList>
    </citation>
    <scope>NUCLEOTIDE SEQUENCE [LARGE SCALE GENOMIC DNA]</scope>
    <source>
        <strain evidence="4 6">ANJLi2</strain>
        <strain evidence="5 7">MP601</strain>
    </source>
</reference>
<evidence type="ECO:0000313" key="7">
    <source>
        <dbReference type="Proteomes" id="UP000548326"/>
    </source>
</evidence>
<dbReference type="GO" id="GO:0016787">
    <property type="term" value="F:hydrolase activity"/>
    <property type="evidence" value="ECO:0007669"/>
    <property type="project" value="UniProtKB-UniRule"/>
</dbReference>
<sequence>MKTTYYGQSTIEIETGGKKLLFDPFITHNALAKHIDINTIKPDYILVSHGHGDHVADLIEVQKNSGAKVICIAEIANWLGSKGIDNVHGMNIGGGFNFEFGRVKMVNAIHSSTMPDGAAGGNPAGFVIYTNEGKNIYFAGDTALTYDMKLLADDNLAWAYLPIGDNYTMGADDAIKASGFINCKNIIGMHYDSFPVIKIDKDEVAEKFIKAGLNLKLPAIGETIEL</sequence>
<dbReference type="InterPro" id="IPR001279">
    <property type="entry name" value="Metallo-B-lactamas"/>
</dbReference>
<evidence type="ECO:0000256" key="1">
    <source>
        <dbReference type="ARBA" id="ARBA00022801"/>
    </source>
</evidence>
<organism evidence="5 7">
    <name type="scientific">Mucilaginibacter lappiensis</name>
    <dbReference type="NCBI Taxonomy" id="354630"/>
    <lineage>
        <taxon>Bacteria</taxon>
        <taxon>Pseudomonadati</taxon>
        <taxon>Bacteroidota</taxon>
        <taxon>Sphingobacteriia</taxon>
        <taxon>Sphingobacteriales</taxon>
        <taxon>Sphingobacteriaceae</taxon>
        <taxon>Mucilaginibacter</taxon>
    </lineage>
</organism>
<dbReference type="InterPro" id="IPR050114">
    <property type="entry name" value="UPF0173_UPF0282_UlaG_hydrolase"/>
</dbReference>
<protein>
    <recommendedName>
        <fullName evidence="2">UPF0173 metal-dependent hydrolase HDF22_004162</fullName>
    </recommendedName>
</protein>
<dbReference type="InterPro" id="IPR022877">
    <property type="entry name" value="UPF0173"/>
</dbReference>
<dbReference type="Proteomes" id="UP000548326">
    <property type="component" value="Unassembled WGS sequence"/>
</dbReference>
<evidence type="ECO:0000313" key="6">
    <source>
        <dbReference type="Proteomes" id="UP000541583"/>
    </source>
</evidence>
<dbReference type="Pfam" id="PF12706">
    <property type="entry name" value="Lactamase_B_2"/>
    <property type="match status" value="1"/>
</dbReference>
<dbReference type="SMART" id="SM00849">
    <property type="entry name" value="Lactamase_B"/>
    <property type="match status" value="1"/>
</dbReference>
<proteinExistence type="inferred from homology"/>
<evidence type="ECO:0000256" key="2">
    <source>
        <dbReference type="HAMAP-Rule" id="MF_00457"/>
    </source>
</evidence>
<dbReference type="RefSeq" id="WP_076371303.1">
    <property type="nucleotide sequence ID" value="NZ_FTMG01000002.1"/>
</dbReference>
<name>A0A1N6SCL1_9SPHI</name>
<dbReference type="EMBL" id="JACHCA010000012">
    <property type="protein sequence ID" value="MBB6130025.1"/>
    <property type="molecule type" value="Genomic_DNA"/>
</dbReference>
<dbReference type="NCBIfam" id="NF001911">
    <property type="entry name" value="PRK00685.1"/>
    <property type="match status" value="1"/>
</dbReference>
<dbReference type="Proteomes" id="UP000541583">
    <property type="component" value="Unassembled WGS sequence"/>
</dbReference>
<comment type="similarity">
    <text evidence="2">Belongs to the UPF0173 family.</text>
</comment>
<dbReference type="PANTHER" id="PTHR43546">
    <property type="entry name" value="UPF0173 METAL-DEPENDENT HYDROLASE MJ1163-RELATED"/>
    <property type="match status" value="1"/>
</dbReference>
<keyword evidence="6" id="KW-1185">Reference proteome</keyword>
<keyword evidence="1 2" id="KW-0378">Hydrolase</keyword>
<gene>
    <name evidence="5" type="ORF">HDF22_004162</name>
    <name evidence="4" type="ORF">HDF23_001145</name>
</gene>
<dbReference type="InterPro" id="IPR036866">
    <property type="entry name" value="RibonucZ/Hydroxyglut_hydro"/>
</dbReference>
<dbReference type="SUPFAM" id="SSF56281">
    <property type="entry name" value="Metallo-hydrolase/oxidoreductase"/>
    <property type="match status" value="1"/>
</dbReference>
<feature type="domain" description="Metallo-beta-lactamase" evidence="3">
    <location>
        <begin position="7"/>
        <end position="190"/>
    </location>
</feature>
<dbReference type="PANTHER" id="PTHR43546:SF3">
    <property type="entry name" value="UPF0173 METAL-DEPENDENT HYDROLASE MJ1163"/>
    <property type="match status" value="1"/>
</dbReference>
<accession>A0A1N6SCL1</accession>